<keyword evidence="3" id="KW-1185">Reference proteome</keyword>
<dbReference type="InterPro" id="IPR004860">
    <property type="entry name" value="LAGLIDADG_dom"/>
</dbReference>
<dbReference type="RefSeq" id="WP_229980850.1">
    <property type="nucleotide sequence ID" value="NZ_JAJJPB010000002.1"/>
</dbReference>
<reference evidence="2" key="1">
    <citation type="submission" date="2021-11" db="EMBL/GenBank/DDBJ databases">
        <authorList>
            <person name="Qingchun L."/>
            <person name="Dong Z."/>
            <person name="Zongwei Q."/>
            <person name="Jia Z."/>
            <person name="Duotao L."/>
        </authorList>
    </citation>
    <scope>NUCLEOTIDE SEQUENCE</scope>
    <source>
        <strain evidence="2">WLY-B-L2</strain>
    </source>
</reference>
<feature type="domain" description="Homing endonuclease LAGLIDADG" evidence="1">
    <location>
        <begin position="17"/>
        <end position="187"/>
    </location>
</feature>
<sequence>MPFKKNTKVYKMNKIERNIIIGSLIGDGSLALYGRSRNAYYREHGCAKQIPYREWKAERLKNLDFKLLKSCKNPKLCSPSSKTYTELYNMFYKGGKKTITSENILLLDHPIGLACLYMDDGSLVIDSSKRGNDSIYIFPRISIYTLNFSKNENIILKDHINKIFNLHTKLKERKDGKHFLLEINKRNDIVKFINAVSPFIEEVPCMYYKIKLKERFENKRLKLMNQGYKNINKWSESITENKYSREEENFIITSKQAGNTDKEIACLLNRSYWGIVDKVRRLKLQGRI</sequence>
<dbReference type="EMBL" id="JAJJPB010000002">
    <property type="protein sequence ID" value="MCC9293907.1"/>
    <property type="molecule type" value="Genomic_DNA"/>
</dbReference>
<dbReference type="Pfam" id="PF03161">
    <property type="entry name" value="LAGLIDADG_2"/>
    <property type="match status" value="1"/>
</dbReference>
<evidence type="ECO:0000313" key="2">
    <source>
        <dbReference type="EMBL" id="MCC9293907.1"/>
    </source>
</evidence>
<proteinExistence type="predicted"/>
<dbReference type="SUPFAM" id="SSF55608">
    <property type="entry name" value="Homing endonucleases"/>
    <property type="match status" value="1"/>
</dbReference>
<evidence type="ECO:0000313" key="3">
    <source>
        <dbReference type="Proteomes" id="UP001165422"/>
    </source>
</evidence>
<gene>
    <name evidence="2" type="ORF">LN736_03350</name>
</gene>
<accession>A0ABS8N284</accession>
<dbReference type="InterPro" id="IPR027434">
    <property type="entry name" value="Homing_endonucl"/>
</dbReference>
<name>A0ABS8N284_9CLOT</name>
<protein>
    <recommendedName>
        <fullName evidence="1">Homing endonuclease LAGLIDADG domain-containing protein</fullName>
    </recommendedName>
</protein>
<evidence type="ECO:0000259" key="1">
    <source>
        <dbReference type="Pfam" id="PF03161"/>
    </source>
</evidence>
<dbReference type="Gene3D" id="3.10.28.10">
    <property type="entry name" value="Homing endonucleases"/>
    <property type="match status" value="2"/>
</dbReference>
<organism evidence="2 3">
    <name type="scientific">Clostridium aromativorans</name>
    <dbReference type="NCBI Taxonomy" id="2836848"/>
    <lineage>
        <taxon>Bacteria</taxon>
        <taxon>Bacillati</taxon>
        <taxon>Bacillota</taxon>
        <taxon>Clostridia</taxon>
        <taxon>Eubacteriales</taxon>
        <taxon>Clostridiaceae</taxon>
        <taxon>Clostridium</taxon>
    </lineage>
</organism>
<dbReference type="Proteomes" id="UP001165422">
    <property type="component" value="Unassembled WGS sequence"/>
</dbReference>
<comment type="caution">
    <text evidence="2">The sequence shown here is derived from an EMBL/GenBank/DDBJ whole genome shotgun (WGS) entry which is preliminary data.</text>
</comment>